<dbReference type="EMBL" id="MRZV01000128">
    <property type="protein sequence ID" value="PIK57954.1"/>
    <property type="molecule type" value="Genomic_DNA"/>
</dbReference>
<keyword evidence="2" id="KW-1185">Reference proteome</keyword>
<reference evidence="1 2" key="1">
    <citation type="journal article" date="2017" name="PLoS Biol.">
        <title>The sea cucumber genome provides insights into morphological evolution and visceral regeneration.</title>
        <authorList>
            <person name="Zhang X."/>
            <person name="Sun L."/>
            <person name="Yuan J."/>
            <person name="Sun Y."/>
            <person name="Gao Y."/>
            <person name="Zhang L."/>
            <person name="Li S."/>
            <person name="Dai H."/>
            <person name="Hamel J.F."/>
            <person name="Liu C."/>
            <person name="Yu Y."/>
            <person name="Liu S."/>
            <person name="Lin W."/>
            <person name="Guo K."/>
            <person name="Jin S."/>
            <person name="Xu P."/>
            <person name="Storey K.B."/>
            <person name="Huan P."/>
            <person name="Zhang T."/>
            <person name="Zhou Y."/>
            <person name="Zhang J."/>
            <person name="Lin C."/>
            <person name="Li X."/>
            <person name="Xing L."/>
            <person name="Huo D."/>
            <person name="Sun M."/>
            <person name="Wang L."/>
            <person name="Mercier A."/>
            <person name="Li F."/>
            <person name="Yang H."/>
            <person name="Xiang J."/>
        </authorList>
    </citation>
    <scope>NUCLEOTIDE SEQUENCE [LARGE SCALE GENOMIC DNA]</scope>
    <source>
        <strain evidence="1">Shaxun</strain>
        <tissue evidence="1">Muscle</tissue>
    </source>
</reference>
<dbReference type="Pfam" id="PF10504">
    <property type="entry name" value="DUF2452"/>
    <property type="match status" value="1"/>
</dbReference>
<dbReference type="AlphaFoldDB" id="A0A2G8LCH9"/>
<organism evidence="1 2">
    <name type="scientific">Stichopus japonicus</name>
    <name type="common">Sea cucumber</name>
    <dbReference type="NCBI Taxonomy" id="307972"/>
    <lineage>
        <taxon>Eukaryota</taxon>
        <taxon>Metazoa</taxon>
        <taxon>Echinodermata</taxon>
        <taxon>Eleutherozoa</taxon>
        <taxon>Echinozoa</taxon>
        <taxon>Holothuroidea</taxon>
        <taxon>Aspidochirotacea</taxon>
        <taxon>Aspidochirotida</taxon>
        <taxon>Stichopodidae</taxon>
        <taxon>Apostichopus</taxon>
    </lineage>
</organism>
<comment type="caution">
    <text evidence="1">The sequence shown here is derived from an EMBL/GenBank/DDBJ whole genome shotgun (WGS) entry which is preliminary data.</text>
</comment>
<name>A0A2G8LCH9_STIJA</name>
<evidence type="ECO:0000313" key="1">
    <source>
        <dbReference type="EMBL" id="PIK57954.1"/>
    </source>
</evidence>
<dbReference type="Proteomes" id="UP000230750">
    <property type="component" value="Unassembled WGS sequence"/>
</dbReference>
<accession>A0A2G8LCH9</accession>
<dbReference type="OrthoDB" id="9995764at2759"/>
<dbReference type="PANTHER" id="PTHR14553">
    <property type="entry name" value="UNCHARACTERIZED PROTEIN C1ORF50"/>
    <property type="match status" value="1"/>
</dbReference>
<dbReference type="InterPro" id="IPR019534">
    <property type="entry name" value="DUF2452"/>
</dbReference>
<evidence type="ECO:0000313" key="2">
    <source>
        <dbReference type="Proteomes" id="UP000230750"/>
    </source>
</evidence>
<sequence length="253" mass="28570">MISVSQNYYMLVPGTTLLYSSRSFTRSIRARLSPVELICVSHSINLKVTRRRGAGIISTANMDRTTSAVALVESESRPSGVQLVNTGRTNKMTDPMDLVALAEQVQKGDDFVKAVAGNKLMLIAEQIRHLQDKARQVLEEAKRDADLHHAACNIKKRPGHMYYLYLRDSGQRYFSILSPDEWGSSCPHEFIGAYRLEHDMTWTLAKDFERRGEEYKIVQQLLSKHASLEYYPDSKMEGMVKNGVIPDKPSSGE</sequence>
<protein>
    <recommendedName>
        <fullName evidence="3">DUF2452 domain-containing protein</fullName>
    </recommendedName>
</protein>
<proteinExistence type="predicted"/>
<evidence type="ECO:0008006" key="3">
    <source>
        <dbReference type="Google" id="ProtNLM"/>
    </source>
</evidence>
<dbReference type="PANTHER" id="PTHR14553:SF1">
    <property type="entry name" value="SIMILAR TO CHROMOSOME 1 OPEN READING FRAME 50"/>
    <property type="match status" value="1"/>
</dbReference>
<gene>
    <name evidence="1" type="ORF">BSL78_05153</name>
</gene>
<dbReference type="STRING" id="307972.A0A2G8LCH9"/>